<evidence type="ECO:0000313" key="4">
    <source>
        <dbReference type="Proteomes" id="UP000433575"/>
    </source>
</evidence>
<feature type="binding site" evidence="1">
    <location>
        <position position="58"/>
    </location>
    <ligand>
        <name>Mg(2+)</name>
        <dbReference type="ChEBI" id="CHEBI:18420"/>
        <label>1</label>
    </ligand>
</feature>
<keyword evidence="1" id="KW-0479">Metal-binding</keyword>
<dbReference type="EMBL" id="WKPI01000009">
    <property type="protein sequence ID" value="MSC32868.1"/>
    <property type="molecule type" value="Genomic_DNA"/>
</dbReference>
<dbReference type="InterPro" id="IPR036705">
    <property type="entry name" value="Ribosyl_crysJ1_sf"/>
</dbReference>
<evidence type="ECO:0000313" key="3">
    <source>
        <dbReference type="EMBL" id="MSC32868.1"/>
    </source>
</evidence>
<organism evidence="2 4">
    <name type="scientific">Holdemania massiliensis</name>
    <dbReference type="NCBI Taxonomy" id="1468449"/>
    <lineage>
        <taxon>Bacteria</taxon>
        <taxon>Bacillati</taxon>
        <taxon>Bacillota</taxon>
        <taxon>Erysipelotrichia</taxon>
        <taxon>Erysipelotrichales</taxon>
        <taxon>Erysipelotrichaceae</taxon>
        <taxon>Holdemania</taxon>
    </lineage>
</organism>
<dbReference type="Pfam" id="PF03747">
    <property type="entry name" value="ADP_ribosyl_GH"/>
    <property type="match status" value="1"/>
</dbReference>
<protein>
    <recommendedName>
        <fullName evidence="6">ADP-ribosylglycohydrolase family protein</fullName>
    </recommendedName>
</protein>
<dbReference type="Proteomes" id="UP000480929">
    <property type="component" value="Unassembled WGS sequence"/>
</dbReference>
<dbReference type="InterPro" id="IPR005502">
    <property type="entry name" value="Ribosyl_crysJ1"/>
</dbReference>
<reference evidence="4 5" key="1">
    <citation type="journal article" date="2019" name="Nat. Med.">
        <title>A library of human gut bacterial isolates paired with longitudinal multiomics data enables mechanistic microbiome research.</title>
        <authorList>
            <person name="Poyet M."/>
            <person name="Groussin M."/>
            <person name="Gibbons S.M."/>
            <person name="Avila-Pacheco J."/>
            <person name="Jiang X."/>
            <person name="Kearney S.M."/>
            <person name="Perrotta A.R."/>
            <person name="Berdy B."/>
            <person name="Zhao S."/>
            <person name="Lieberman T.D."/>
            <person name="Swanson P.K."/>
            <person name="Smith M."/>
            <person name="Roesemann S."/>
            <person name="Alexander J.E."/>
            <person name="Rich S.A."/>
            <person name="Livny J."/>
            <person name="Vlamakis H."/>
            <person name="Clish C."/>
            <person name="Bullock K."/>
            <person name="Deik A."/>
            <person name="Scott J."/>
            <person name="Pierce K.A."/>
            <person name="Xavier R.J."/>
            <person name="Alm E.J."/>
        </authorList>
    </citation>
    <scope>NUCLEOTIDE SEQUENCE [LARGE SCALE GENOMIC DNA]</scope>
    <source>
        <strain evidence="2 4">BIOML-A4</strain>
        <strain evidence="3 5">BIOML-A5</strain>
    </source>
</reference>
<comment type="cofactor">
    <cofactor evidence="1">
        <name>Mg(2+)</name>
        <dbReference type="ChEBI" id="CHEBI:18420"/>
    </cofactor>
    <text evidence="1">Binds 2 magnesium ions per subunit.</text>
</comment>
<proteinExistence type="predicted"/>
<dbReference type="OrthoDB" id="9761704at2"/>
<comment type="caution">
    <text evidence="2">The sequence shown here is derived from an EMBL/GenBank/DDBJ whole genome shotgun (WGS) entry which is preliminary data.</text>
</comment>
<dbReference type="Proteomes" id="UP000433575">
    <property type="component" value="Unassembled WGS sequence"/>
</dbReference>
<dbReference type="RefSeq" id="WP_154238490.1">
    <property type="nucleotide sequence ID" value="NZ_CALJPI010000277.1"/>
</dbReference>
<name>A0A6N7S676_9FIRM</name>
<feature type="binding site" evidence="1">
    <location>
        <position position="280"/>
    </location>
    <ligand>
        <name>Mg(2+)</name>
        <dbReference type="ChEBI" id="CHEBI:18420"/>
        <label>1</label>
    </ligand>
</feature>
<evidence type="ECO:0000256" key="1">
    <source>
        <dbReference type="PIRSR" id="PIRSR605502-1"/>
    </source>
</evidence>
<sequence>MRKLEDAVYAGVLGKIIGVYFGRPVEGWSYARIQEQFGQIRSYVHSQVGSSIIEVDDDISGTFTFVKALRENGMPSSLESRQIGLHWLNKVIEEKTIFWWGGMFRSTEHTAYLRLKEGIDAPDSGSMAYNGKTVAEQIGSQIFIDGWGLINLGHPEMALAMAAEAAKVSHDGIAVSMAAWIAVLEAVVFEEKDIRQAMRQANTIVNDPEVSELVEWMINVCEESTHWRQARDQIEACHPYSRYGGNCPIVTNFLVIVMSCVMDHDDFLEAISIAASVGYDTDCNAGNVGCIEAIRLGLENLDRHAFLRSQVNERMWVVSAEGGATIDNASTVAQQLITDARQLHEKTQSLWPRYAFLFPGCTHGFEAFQGTTVSQVPGIELIPQTGKVMEWRTEVFYDLLHEKAGGYALVASPLLYWGQRIYGEVQSAELTKVTLFVDFFNQDEQAERFLSDPILVEGKQLLNWLLPPGRGYPIWRMGLLVKGQSLFVHHLDHGGEPALTYTEISTMSPNYTIGRAVPSWYRAFTDSTRCSTVDHLSTFCLSHTEDNGLVYIGNQDWHHLSIASTLILTLQKTAGLVLRLTGLQRYYAAVLQDQKLRIVCRKDRDVQILAECDFAYAADQEVAMKFEAFFDQLKVSMDGEVCLICHDSTYSCGAAGFLVEKGTVQARGLSLQEVTHA</sequence>
<dbReference type="SUPFAM" id="SSF101478">
    <property type="entry name" value="ADP-ribosylglycohydrolase"/>
    <property type="match status" value="1"/>
</dbReference>
<evidence type="ECO:0000313" key="5">
    <source>
        <dbReference type="Proteomes" id="UP000480929"/>
    </source>
</evidence>
<dbReference type="AlphaFoldDB" id="A0A6N7S676"/>
<evidence type="ECO:0000313" key="2">
    <source>
        <dbReference type="EMBL" id="MSA89130.1"/>
    </source>
</evidence>
<keyword evidence="1" id="KW-0460">Magnesium</keyword>
<gene>
    <name evidence="3" type="ORF">GKD88_07020</name>
    <name evidence="2" type="ORF">GKE08_07305</name>
</gene>
<accession>A0A6N7S676</accession>
<dbReference type="EMBL" id="WKPJ01000008">
    <property type="protein sequence ID" value="MSA89130.1"/>
    <property type="molecule type" value="Genomic_DNA"/>
</dbReference>
<dbReference type="Gene3D" id="1.10.4080.10">
    <property type="entry name" value="ADP-ribosylation/Crystallin J1"/>
    <property type="match status" value="1"/>
</dbReference>
<feature type="binding site" evidence="1">
    <location>
        <position position="57"/>
    </location>
    <ligand>
        <name>Mg(2+)</name>
        <dbReference type="ChEBI" id="CHEBI:18420"/>
        <label>1</label>
    </ligand>
</feature>
<feature type="binding site" evidence="1">
    <location>
        <position position="282"/>
    </location>
    <ligand>
        <name>Mg(2+)</name>
        <dbReference type="ChEBI" id="CHEBI:18420"/>
        <label>1</label>
    </ligand>
</feature>
<dbReference type="GO" id="GO:0046872">
    <property type="term" value="F:metal ion binding"/>
    <property type="evidence" value="ECO:0007669"/>
    <property type="project" value="UniProtKB-KW"/>
</dbReference>
<keyword evidence="5" id="KW-1185">Reference proteome</keyword>
<dbReference type="Gene3D" id="2.60.120.560">
    <property type="entry name" value="Exo-inulinase, domain 1"/>
    <property type="match status" value="1"/>
</dbReference>
<evidence type="ECO:0008006" key="6">
    <source>
        <dbReference type="Google" id="ProtNLM"/>
    </source>
</evidence>